<gene>
    <name evidence="5" type="ORF">DKX38_025960</name>
</gene>
<name>A0A5N5JQD4_9ROSI</name>
<dbReference type="AlphaFoldDB" id="A0A5N5JQD4"/>
<dbReference type="InterPro" id="IPR026992">
    <property type="entry name" value="DIOX_N"/>
</dbReference>
<comment type="caution">
    <text evidence="5">The sequence shown here is derived from an EMBL/GenBank/DDBJ whole genome shotgun (WGS) entry which is preliminary data.</text>
</comment>
<organism evidence="5 6">
    <name type="scientific">Salix brachista</name>
    <dbReference type="NCBI Taxonomy" id="2182728"/>
    <lineage>
        <taxon>Eukaryota</taxon>
        <taxon>Viridiplantae</taxon>
        <taxon>Streptophyta</taxon>
        <taxon>Embryophyta</taxon>
        <taxon>Tracheophyta</taxon>
        <taxon>Spermatophyta</taxon>
        <taxon>Magnoliopsida</taxon>
        <taxon>eudicotyledons</taxon>
        <taxon>Gunneridae</taxon>
        <taxon>Pentapetalae</taxon>
        <taxon>rosids</taxon>
        <taxon>fabids</taxon>
        <taxon>Malpighiales</taxon>
        <taxon>Salicaceae</taxon>
        <taxon>Saliceae</taxon>
        <taxon>Salix</taxon>
    </lineage>
</organism>
<accession>A0A5N5JQD4</accession>
<dbReference type="SUPFAM" id="SSF51197">
    <property type="entry name" value="Clavaminate synthase-like"/>
    <property type="match status" value="1"/>
</dbReference>
<dbReference type="Gene3D" id="2.60.120.330">
    <property type="entry name" value="B-lactam Antibiotic, Isopenicillin N Synthase, Chain"/>
    <property type="match status" value="1"/>
</dbReference>
<dbReference type="Proteomes" id="UP000326939">
    <property type="component" value="Chromosome 16"/>
</dbReference>
<keyword evidence="3" id="KW-0560">Oxidoreductase</keyword>
<keyword evidence="6" id="KW-1185">Reference proteome</keyword>
<reference evidence="6" key="1">
    <citation type="journal article" date="2019" name="Gigascience">
        <title>De novo genome assembly of the endangered Acer yangbiense, a plant species with extremely small populations endemic to Yunnan Province, China.</title>
        <authorList>
            <person name="Yang J."/>
            <person name="Wariss H.M."/>
            <person name="Tao L."/>
            <person name="Zhang R."/>
            <person name="Yun Q."/>
            <person name="Hollingsworth P."/>
            <person name="Dao Z."/>
            <person name="Luo G."/>
            <person name="Guo H."/>
            <person name="Ma Y."/>
            <person name="Sun W."/>
        </authorList>
    </citation>
    <scope>NUCLEOTIDE SEQUENCE [LARGE SCALE GENOMIC DNA]</scope>
    <source>
        <strain evidence="6">cv. br00</strain>
    </source>
</reference>
<evidence type="ECO:0000256" key="2">
    <source>
        <dbReference type="ARBA" id="ARBA00023004"/>
    </source>
</evidence>
<dbReference type="GO" id="GO:0046872">
    <property type="term" value="F:metal ion binding"/>
    <property type="evidence" value="ECO:0007669"/>
    <property type="project" value="UniProtKB-KW"/>
</dbReference>
<dbReference type="EMBL" id="VDCV01000016">
    <property type="protein sequence ID" value="KAB5521641.1"/>
    <property type="molecule type" value="Genomic_DNA"/>
</dbReference>
<dbReference type="PANTHER" id="PTHR47990">
    <property type="entry name" value="2-OXOGLUTARATE (2OG) AND FE(II)-DEPENDENT OXYGENASE SUPERFAMILY PROTEIN-RELATED"/>
    <property type="match status" value="1"/>
</dbReference>
<protein>
    <recommendedName>
        <fullName evidence="4">Fe2OG dioxygenase domain-containing protein</fullName>
    </recommendedName>
</protein>
<feature type="domain" description="Fe2OG dioxygenase" evidence="4">
    <location>
        <begin position="188"/>
        <end position="287"/>
    </location>
</feature>
<dbReference type="Pfam" id="PF03171">
    <property type="entry name" value="2OG-FeII_Oxy"/>
    <property type="match status" value="1"/>
</dbReference>
<dbReference type="Pfam" id="PF14226">
    <property type="entry name" value="DIOX_N"/>
    <property type="match status" value="1"/>
</dbReference>
<dbReference type="GO" id="GO:0016491">
    <property type="term" value="F:oxidoreductase activity"/>
    <property type="evidence" value="ECO:0007669"/>
    <property type="project" value="UniProtKB-KW"/>
</dbReference>
<evidence type="ECO:0000313" key="6">
    <source>
        <dbReference type="Proteomes" id="UP000326939"/>
    </source>
</evidence>
<dbReference type="PROSITE" id="PS51471">
    <property type="entry name" value="FE2OG_OXY"/>
    <property type="match status" value="1"/>
</dbReference>
<keyword evidence="2 3" id="KW-0408">Iron</keyword>
<dbReference type="InterPro" id="IPR027443">
    <property type="entry name" value="IPNS-like_sf"/>
</dbReference>
<keyword evidence="1 3" id="KW-0479">Metal-binding</keyword>
<dbReference type="InterPro" id="IPR005123">
    <property type="entry name" value="Oxoglu/Fe-dep_dioxygenase_dom"/>
</dbReference>
<evidence type="ECO:0000256" key="1">
    <source>
        <dbReference type="ARBA" id="ARBA00022723"/>
    </source>
</evidence>
<evidence type="ECO:0000259" key="4">
    <source>
        <dbReference type="PROSITE" id="PS51471"/>
    </source>
</evidence>
<proteinExistence type="inferred from homology"/>
<dbReference type="InterPro" id="IPR050231">
    <property type="entry name" value="Iron_ascorbate_oxido_reductase"/>
</dbReference>
<evidence type="ECO:0000313" key="5">
    <source>
        <dbReference type="EMBL" id="KAB5521641.1"/>
    </source>
</evidence>
<sequence length="332" mass="38173">MDPPFQEKYKSLFNDYTMVSNDKDENLMNSSDGWELPLIDLQRLTLKDPDIREKCVEEIRRAASEWGFFQVINHGIPQEVLKSLQNEQRKAFQHPFSKKAEDNVLNLSANSYRWGNPRATCLRQLAWSEAFHVPLTDISRICDEHKTLSASIEDFAATANTLAQGMAEILAENLGVSSTFFQENCPEESSYLRMNRYPPCPFSSEVFGLVPHTDSSFLTVVNQDQIGGLQLWKNGRWINVKPNPEALLINIGDLFQALSNDVYKSIKHRVLAPQQVERFSLAFFYCPTYETVIKSCIKPSMYREFTFREFMMQIQRDLKATGDKVGVSRFLL</sequence>
<evidence type="ECO:0000256" key="3">
    <source>
        <dbReference type="RuleBase" id="RU003682"/>
    </source>
</evidence>
<comment type="similarity">
    <text evidence="3">Belongs to the iron/ascorbate-dependent oxidoreductase family.</text>
</comment>
<dbReference type="InterPro" id="IPR044861">
    <property type="entry name" value="IPNS-like_FE2OG_OXY"/>
</dbReference>